<comment type="caution">
    <text evidence="14">The sequence shown here is derived from an EMBL/GenBank/DDBJ whole genome shotgun (WGS) entry which is preliminary data.</text>
</comment>
<evidence type="ECO:0000256" key="11">
    <source>
        <dbReference type="SAM" id="Coils"/>
    </source>
</evidence>
<feature type="coiled-coil region" evidence="11">
    <location>
        <begin position="400"/>
        <end position="427"/>
    </location>
</feature>
<evidence type="ECO:0000256" key="10">
    <source>
        <dbReference type="ARBA" id="ARBA00022833"/>
    </source>
</evidence>
<accession>A0AAD5U3J3</accession>
<evidence type="ECO:0000256" key="7">
    <source>
        <dbReference type="ARBA" id="ARBA00022723"/>
    </source>
</evidence>
<evidence type="ECO:0000256" key="12">
    <source>
        <dbReference type="SAM" id="MobiDB-lite"/>
    </source>
</evidence>
<evidence type="ECO:0000256" key="9">
    <source>
        <dbReference type="ARBA" id="ARBA00022801"/>
    </source>
</evidence>
<evidence type="ECO:0000256" key="4">
    <source>
        <dbReference type="ARBA" id="ARBA00012477"/>
    </source>
</evidence>
<keyword evidence="5" id="KW-0819">tRNA processing</keyword>
<reference evidence="14" key="1">
    <citation type="submission" date="2020-05" db="EMBL/GenBank/DDBJ databases">
        <title>Phylogenomic resolution of chytrid fungi.</title>
        <authorList>
            <person name="Stajich J.E."/>
            <person name="Amses K."/>
            <person name="Simmons R."/>
            <person name="Seto K."/>
            <person name="Myers J."/>
            <person name="Bonds A."/>
            <person name="Quandt C.A."/>
            <person name="Barry K."/>
            <person name="Liu P."/>
            <person name="Grigoriev I."/>
            <person name="Longcore J.E."/>
            <person name="James T.Y."/>
        </authorList>
    </citation>
    <scope>NUCLEOTIDE SEQUENCE</scope>
    <source>
        <strain evidence="14">JEL0476</strain>
    </source>
</reference>
<evidence type="ECO:0000256" key="8">
    <source>
        <dbReference type="ARBA" id="ARBA00022759"/>
    </source>
</evidence>
<dbReference type="EC" id="3.1.26.11" evidence="4"/>
<feature type="compositionally biased region" description="Low complexity" evidence="12">
    <location>
        <begin position="733"/>
        <end position="751"/>
    </location>
</feature>
<dbReference type="EMBL" id="JADGJW010000285">
    <property type="protein sequence ID" value="KAJ3220632.1"/>
    <property type="molecule type" value="Genomic_DNA"/>
</dbReference>
<evidence type="ECO:0000313" key="14">
    <source>
        <dbReference type="EMBL" id="KAJ3220632.1"/>
    </source>
</evidence>
<evidence type="ECO:0000256" key="5">
    <source>
        <dbReference type="ARBA" id="ARBA00022694"/>
    </source>
</evidence>
<dbReference type="GO" id="GO:1990180">
    <property type="term" value="P:mitochondrial tRNA 3'-end processing"/>
    <property type="evidence" value="ECO:0007669"/>
    <property type="project" value="TreeGrafter"/>
</dbReference>
<evidence type="ECO:0000256" key="3">
    <source>
        <dbReference type="ARBA" id="ARBA00007823"/>
    </source>
</evidence>
<comment type="cofactor">
    <cofactor evidence="2">
        <name>Zn(2+)</name>
        <dbReference type="ChEBI" id="CHEBI:29105"/>
    </cofactor>
</comment>
<dbReference type="SMART" id="SM00849">
    <property type="entry name" value="Lactamase_B"/>
    <property type="match status" value="1"/>
</dbReference>
<dbReference type="GO" id="GO:0042781">
    <property type="term" value="F:3'-tRNA processing endoribonuclease activity"/>
    <property type="evidence" value="ECO:0007669"/>
    <property type="project" value="UniProtKB-EC"/>
</dbReference>
<keyword evidence="8" id="KW-0255">Endonuclease</keyword>
<dbReference type="AlphaFoldDB" id="A0AAD5U3J3"/>
<organism evidence="14 15">
    <name type="scientific">Clydaea vesicula</name>
    <dbReference type="NCBI Taxonomy" id="447962"/>
    <lineage>
        <taxon>Eukaryota</taxon>
        <taxon>Fungi</taxon>
        <taxon>Fungi incertae sedis</taxon>
        <taxon>Chytridiomycota</taxon>
        <taxon>Chytridiomycota incertae sedis</taxon>
        <taxon>Chytridiomycetes</taxon>
        <taxon>Lobulomycetales</taxon>
        <taxon>Lobulomycetaceae</taxon>
        <taxon>Clydaea</taxon>
    </lineage>
</organism>
<keyword evidence="7" id="KW-0479">Metal-binding</keyword>
<dbReference type="Gene3D" id="3.60.15.10">
    <property type="entry name" value="Ribonuclease Z/Hydroxyacylglutathione hydrolase-like"/>
    <property type="match status" value="2"/>
</dbReference>
<keyword evidence="11" id="KW-0175">Coiled coil</keyword>
<keyword evidence="9" id="KW-0378">Hydrolase</keyword>
<evidence type="ECO:0000256" key="2">
    <source>
        <dbReference type="ARBA" id="ARBA00001947"/>
    </source>
</evidence>
<name>A0AAD5U3J3_9FUNG</name>
<comment type="similarity">
    <text evidence="3">Belongs to the RNase Z family.</text>
</comment>
<dbReference type="Pfam" id="PF12706">
    <property type="entry name" value="Lactamase_B_2"/>
    <property type="match status" value="1"/>
</dbReference>
<keyword evidence="6" id="KW-0540">Nuclease</keyword>
<evidence type="ECO:0000256" key="6">
    <source>
        <dbReference type="ARBA" id="ARBA00022722"/>
    </source>
</evidence>
<dbReference type="InterPro" id="IPR036866">
    <property type="entry name" value="RibonucZ/Hydroxyglut_hydro"/>
</dbReference>
<evidence type="ECO:0000259" key="13">
    <source>
        <dbReference type="SMART" id="SM00849"/>
    </source>
</evidence>
<gene>
    <name evidence="14" type="primary">ELAC2</name>
    <name evidence="14" type="ORF">HK099_004130</name>
</gene>
<dbReference type="InterPro" id="IPR047151">
    <property type="entry name" value="RNZ2-like"/>
</dbReference>
<feature type="region of interest" description="Disordered" evidence="12">
    <location>
        <begin position="732"/>
        <end position="751"/>
    </location>
</feature>
<feature type="domain" description="Metallo-beta-lactamase" evidence="13">
    <location>
        <begin position="450"/>
        <end position="669"/>
    </location>
</feature>
<dbReference type="InterPro" id="IPR027794">
    <property type="entry name" value="tRNase_Z_dom"/>
</dbReference>
<proteinExistence type="inferred from homology"/>
<dbReference type="GO" id="GO:0046872">
    <property type="term" value="F:metal ion binding"/>
    <property type="evidence" value="ECO:0007669"/>
    <property type="project" value="UniProtKB-KW"/>
</dbReference>
<sequence length="820" mass="93408">MLYSFQILTVPGPDSGPSIMFTFSDKRYLINCGEGTQRFCQEHKVKLLKLKSIIFTKPKWSATSGIPGMLLTTADQGLTELNLIGPSNFGAFVNATRFFRNVNSMKTNYMNHNDSDKFIFEDENLKIESIFTIPCITGVKRKMSDEEEKVECYQKYCNKKENLPVFSYIFTGPEVRVSDIDIKKKKKVLNNSPVGDLSEGKSVTLEDGSVVHPHQVLEKAKPILKTIIIECPKVDYIESLISNQKFDILYGKNDIENPIGFIIHIVGDGVLNDKRYIDWMNKFCPISHIILNHEFNPHEVIFVGSSKLQRDLNYLDEKIFPLPYYNVEPLKSFTNLDYTLPSNTILGEPLMSVVISPNVKLDYSESIKNSVDFLRWKILKSNTELVLKPKFLLEPFIRRCEAAKKAIKLKEKDLQNLNNENLEVDKDDYYSKTFIIPLGTGSAIPSKYRNVSSTLVILPSKSVIILDCGEATLGQIIRHYGPDTTNNEILKNLKLMFISHMHADHHLGFLSIYKKWLKVRKPNAQLNVICPVFFVYWLRDYNVFEDIQLANLNLIDAQTFNALTLSNVLDGNALKFFLKVGSVDKNRIQKIKKGLLEDMGVKNIEVAEVKHCKEAFGIAITDHNVGKIVFSGDCRPSESLITIGVGAEILIHEATFEDEMIEEAISKRHSTIGEAIDVALKMEAKRLLLTHFSQRYPNLPSLNFDSVEDNKKLTVNDMKISAEDNFVVKENVTESGETPSTSISEESTNNKNSEKDIILASTLRQEKINKSNLLIGVSFDSMRINLKDFWKLQYFIEPIKYLFNDEGHLIDNRNNFKNLK</sequence>
<keyword evidence="10" id="KW-0862">Zinc</keyword>
<comment type="catalytic activity">
    <reaction evidence="1">
        <text>Endonucleolytic cleavage of RNA, removing extra 3' nucleotides from tRNA precursor, generating 3' termini of tRNAs. A 3'-hydroxy group is left at the tRNA terminus and a 5'-phosphoryl group is left at the trailer molecule.</text>
        <dbReference type="EC" id="3.1.26.11"/>
    </reaction>
</comment>
<dbReference type="Proteomes" id="UP001211065">
    <property type="component" value="Unassembled WGS sequence"/>
</dbReference>
<keyword evidence="15" id="KW-1185">Reference proteome</keyword>
<dbReference type="PANTHER" id="PTHR12553:SF49">
    <property type="entry name" value="ZINC PHOSPHODIESTERASE ELAC PROTEIN 2"/>
    <property type="match status" value="1"/>
</dbReference>
<protein>
    <recommendedName>
        <fullName evidence="4">ribonuclease Z</fullName>
        <ecNumber evidence="4">3.1.26.11</ecNumber>
    </recommendedName>
</protein>
<dbReference type="InterPro" id="IPR001279">
    <property type="entry name" value="Metallo-B-lactamas"/>
</dbReference>
<evidence type="ECO:0000256" key="1">
    <source>
        <dbReference type="ARBA" id="ARBA00000402"/>
    </source>
</evidence>
<dbReference type="CDD" id="cd07718">
    <property type="entry name" value="RNaseZ_ELAC1_ELAC2-C-term-like_MBL-fold"/>
    <property type="match status" value="1"/>
</dbReference>
<dbReference type="Pfam" id="PF13691">
    <property type="entry name" value="Lactamase_B_4"/>
    <property type="match status" value="1"/>
</dbReference>
<dbReference type="SUPFAM" id="SSF56281">
    <property type="entry name" value="Metallo-hydrolase/oxidoreductase"/>
    <property type="match status" value="2"/>
</dbReference>
<dbReference type="GO" id="GO:0005739">
    <property type="term" value="C:mitochondrion"/>
    <property type="evidence" value="ECO:0007669"/>
    <property type="project" value="TreeGrafter"/>
</dbReference>
<evidence type="ECO:0000313" key="15">
    <source>
        <dbReference type="Proteomes" id="UP001211065"/>
    </source>
</evidence>
<dbReference type="PANTHER" id="PTHR12553">
    <property type="entry name" value="ZINC PHOSPHODIESTERASE ELAC PROTEIN 2"/>
    <property type="match status" value="1"/>
</dbReference>